<name>A0A6B0U5F0_IXORI</name>
<accession>A0A6B0U5F0</accession>
<proteinExistence type="predicted"/>
<evidence type="ECO:0000256" key="1">
    <source>
        <dbReference type="SAM" id="Phobius"/>
    </source>
</evidence>
<feature type="transmembrane region" description="Helical" evidence="1">
    <location>
        <begin position="37"/>
        <end position="60"/>
    </location>
</feature>
<protein>
    <submittedName>
        <fullName evidence="2">Uncharacterized protein</fullName>
    </submittedName>
</protein>
<keyword evidence="1" id="KW-1133">Transmembrane helix</keyword>
<keyword evidence="1" id="KW-0472">Membrane</keyword>
<reference evidence="2" key="1">
    <citation type="submission" date="2019-12" db="EMBL/GenBank/DDBJ databases">
        <title>An insight into the sialome of adult female Ixodes ricinus ticks feeding for 6 days.</title>
        <authorList>
            <person name="Perner J."/>
            <person name="Ribeiro J.M.C."/>
        </authorList>
    </citation>
    <scope>NUCLEOTIDE SEQUENCE</scope>
    <source>
        <strain evidence="2">Semi-engorged</strain>
        <tissue evidence="2">Salivary glands</tissue>
    </source>
</reference>
<sequence length="78" mass="8542">MLPAFNLALCVNGWLFMLFSSRCLFLYTLCLYTQVNLLLFTLFDGALVGPAPCVPALAMLQVMSDIPVLGLGTRVVDE</sequence>
<organism evidence="2">
    <name type="scientific">Ixodes ricinus</name>
    <name type="common">Common tick</name>
    <name type="synonym">Acarus ricinus</name>
    <dbReference type="NCBI Taxonomy" id="34613"/>
    <lineage>
        <taxon>Eukaryota</taxon>
        <taxon>Metazoa</taxon>
        <taxon>Ecdysozoa</taxon>
        <taxon>Arthropoda</taxon>
        <taxon>Chelicerata</taxon>
        <taxon>Arachnida</taxon>
        <taxon>Acari</taxon>
        <taxon>Parasitiformes</taxon>
        <taxon>Ixodida</taxon>
        <taxon>Ixodoidea</taxon>
        <taxon>Ixodidae</taxon>
        <taxon>Ixodinae</taxon>
        <taxon>Ixodes</taxon>
    </lineage>
</organism>
<feature type="transmembrane region" description="Helical" evidence="1">
    <location>
        <begin position="6"/>
        <end position="25"/>
    </location>
</feature>
<keyword evidence="1" id="KW-0812">Transmembrane</keyword>
<dbReference type="EMBL" id="GIFC01001921">
    <property type="protein sequence ID" value="MXU84004.1"/>
    <property type="molecule type" value="Transcribed_RNA"/>
</dbReference>
<dbReference type="AlphaFoldDB" id="A0A6B0U5F0"/>
<evidence type="ECO:0000313" key="2">
    <source>
        <dbReference type="EMBL" id="MXU84004.1"/>
    </source>
</evidence>